<comment type="caution">
    <text evidence="5">The sequence shown here is derived from an EMBL/GenBank/DDBJ whole genome shotgun (WGS) entry which is preliminary data.</text>
</comment>
<sequence length="251" mass="27825">MDTNNWRPTPPSGEPSMDSGDWRTTLQPDSRQRIVNKIMDTLKRHLPFSGQEGLSELRKIAVRFEEKIFTAASSQTDYLRRISLKMLTMETKSQNTMPNTGNNSKPPDPGSQGMQNQVHSQGQSVPIPLQCNQSQAHQQLLPQSVPNNMASAGVQSSAGLQSGMPPVSGLSQNPISNVVGQNSNIQNMSGILQNSMGQGMPSNIFANQQRQMQGRQQVVPQQQQQQLYHQQLQQTLMKQKIQQGNLQPSLL</sequence>
<feature type="compositionally biased region" description="Polar residues" evidence="3">
    <location>
        <begin position="147"/>
        <end position="160"/>
    </location>
</feature>
<dbReference type="GO" id="GO:0003713">
    <property type="term" value="F:transcription coactivator activity"/>
    <property type="evidence" value="ECO:0007669"/>
    <property type="project" value="InterPro"/>
</dbReference>
<dbReference type="InterPro" id="IPR036546">
    <property type="entry name" value="MED15_KIX"/>
</dbReference>
<reference evidence="5 6" key="1">
    <citation type="journal article" date="2019" name="Genome Biol. Evol.">
        <title>Insights into the evolution of the New World diploid cottons (Gossypium, subgenus Houzingenia) based on genome sequencing.</title>
        <authorList>
            <person name="Grover C.E."/>
            <person name="Arick M.A. 2nd"/>
            <person name="Thrash A."/>
            <person name="Conover J.L."/>
            <person name="Sanders W.S."/>
            <person name="Peterson D.G."/>
            <person name="Frelichowski J.E."/>
            <person name="Scheffler J.A."/>
            <person name="Scheffler B.E."/>
            <person name="Wendel J.F."/>
        </authorList>
    </citation>
    <scope>NUCLEOTIDE SEQUENCE [LARGE SCALE GENOMIC DNA]</scope>
    <source>
        <strain evidence="5">0</strain>
        <tissue evidence="5">Leaf</tissue>
    </source>
</reference>
<dbReference type="Gene3D" id="1.10.246.20">
    <property type="entry name" value="Coactivator CBP, KIX domain"/>
    <property type="match status" value="1"/>
</dbReference>
<evidence type="ECO:0000256" key="3">
    <source>
        <dbReference type="SAM" id="MobiDB-lite"/>
    </source>
</evidence>
<comment type="subcellular location">
    <subcellularLocation>
        <location evidence="1">Nucleus</location>
    </subcellularLocation>
</comment>
<dbReference type="FunFam" id="1.10.246.20:FF:000003">
    <property type="entry name" value="Mediator of RNA polymerase II transcription subunit 15a"/>
    <property type="match status" value="1"/>
</dbReference>
<evidence type="ECO:0000256" key="2">
    <source>
        <dbReference type="ARBA" id="ARBA00023242"/>
    </source>
</evidence>
<feature type="compositionally biased region" description="Polar residues" evidence="3">
    <location>
        <begin position="112"/>
        <end position="123"/>
    </location>
</feature>
<evidence type="ECO:0000256" key="1">
    <source>
        <dbReference type="ARBA" id="ARBA00004123"/>
    </source>
</evidence>
<evidence type="ECO:0000259" key="4">
    <source>
        <dbReference type="Pfam" id="PF16987"/>
    </source>
</evidence>
<dbReference type="Pfam" id="PF16987">
    <property type="entry name" value="KIX_2"/>
    <property type="match status" value="1"/>
</dbReference>
<gene>
    <name evidence="5" type="ORF">Gohar_023286</name>
</gene>
<evidence type="ECO:0000313" key="5">
    <source>
        <dbReference type="EMBL" id="MBA0807481.1"/>
    </source>
</evidence>
<keyword evidence="2" id="KW-0539">Nucleus</keyword>
<dbReference type="Proteomes" id="UP000593560">
    <property type="component" value="Unassembled WGS sequence"/>
</dbReference>
<keyword evidence="6" id="KW-1185">Reference proteome</keyword>
<dbReference type="PANTHER" id="PTHR33137">
    <property type="entry name" value="MEDIATOR OF RNA POLYMERASE II TRANSCRIPTION SUBUNIT 15A-RELATED"/>
    <property type="match status" value="1"/>
</dbReference>
<feature type="region of interest" description="Disordered" evidence="3">
    <location>
        <begin position="1"/>
        <end position="25"/>
    </location>
</feature>
<protein>
    <recommendedName>
        <fullName evidence="4">Mediator complex subunit 15 KIX domain-containing protein</fullName>
    </recommendedName>
</protein>
<feature type="compositionally biased region" description="Polar residues" evidence="3">
    <location>
        <begin position="92"/>
        <end position="105"/>
    </location>
</feature>
<dbReference type="SUPFAM" id="SSF47040">
    <property type="entry name" value="Kix domain of CBP (creb binding protein)"/>
    <property type="match status" value="1"/>
</dbReference>
<dbReference type="InterPro" id="IPR044661">
    <property type="entry name" value="MED15a/b/c-like"/>
</dbReference>
<feature type="non-terminal residue" evidence="5">
    <location>
        <position position="251"/>
    </location>
</feature>
<dbReference type="InterPro" id="IPR036529">
    <property type="entry name" value="KIX_dom_sf"/>
</dbReference>
<dbReference type="AlphaFoldDB" id="A0A7J9HCB4"/>
<dbReference type="GO" id="GO:0031490">
    <property type="term" value="F:chromatin DNA binding"/>
    <property type="evidence" value="ECO:0007669"/>
    <property type="project" value="InterPro"/>
</dbReference>
<feature type="domain" description="Mediator complex subunit 15 KIX" evidence="4">
    <location>
        <begin position="20"/>
        <end position="97"/>
    </location>
</feature>
<name>A0A7J9HCB4_9ROSI</name>
<dbReference type="EMBL" id="JABFAD010000009">
    <property type="protein sequence ID" value="MBA0807481.1"/>
    <property type="molecule type" value="Genomic_DNA"/>
</dbReference>
<proteinExistence type="predicted"/>
<accession>A0A7J9HCB4</accession>
<dbReference type="OrthoDB" id="1912459at2759"/>
<feature type="region of interest" description="Disordered" evidence="3">
    <location>
        <begin position="147"/>
        <end position="175"/>
    </location>
</feature>
<dbReference type="PANTHER" id="PTHR33137:SF4">
    <property type="entry name" value="MEDIATOR OF RNA POLYMERASE II TRANSCRIPTION SUBUNIT 15A-RELATED"/>
    <property type="match status" value="1"/>
</dbReference>
<organism evidence="5 6">
    <name type="scientific">Gossypium harknessii</name>
    <dbReference type="NCBI Taxonomy" id="34285"/>
    <lineage>
        <taxon>Eukaryota</taxon>
        <taxon>Viridiplantae</taxon>
        <taxon>Streptophyta</taxon>
        <taxon>Embryophyta</taxon>
        <taxon>Tracheophyta</taxon>
        <taxon>Spermatophyta</taxon>
        <taxon>Magnoliopsida</taxon>
        <taxon>eudicotyledons</taxon>
        <taxon>Gunneridae</taxon>
        <taxon>Pentapetalae</taxon>
        <taxon>rosids</taxon>
        <taxon>malvids</taxon>
        <taxon>Malvales</taxon>
        <taxon>Malvaceae</taxon>
        <taxon>Malvoideae</taxon>
        <taxon>Gossypium</taxon>
    </lineage>
</organism>
<evidence type="ECO:0000313" key="6">
    <source>
        <dbReference type="Proteomes" id="UP000593560"/>
    </source>
</evidence>
<feature type="region of interest" description="Disordered" evidence="3">
    <location>
        <begin position="92"/>
        <end position="123"/>
    </location>
</feature>
<dbReference type="GO" id="GO:0005634">
    <property type="term" value="C:nucleus"/>
    <property type="evidence" value="ECO:0007669"/>
    <property type="project" value="UniProtKB-SubCell"/>
</dbReference>